<organism evidence="1 2">
    <name type="scientific">Ambrosiozyma monospora</name>
    <name type="common">Yeast</name>
    <name type="synonym">Endomycopsis monosporus</name>
    <dbReference type="NCBI Taxonomy" id="43982"/>
    <lineage>
        <taxon>Eukaryota</taxon>
        <taxon>Fungi</taxon>
        <taxon>Dikarya</taxon>
        <taxon>Ascomycota</taxon>
        <taxon>Saccharomycotina</taxon>
        <taxon>Pichiomycetes</taxon>
        <taxon>Pichiales</taxon>
        <taxon>Pichiaceae</taxon>
        <taxon>Ambrosiozyma</taxon>
    </lineage>
</organism>
<keyword evidence="2" id="KW-1185">Reference proteome</keyword>
<dbReference type="Proteomes" id="UP001165064">
    <property type="component" value="Unassembled WGS sequence"/>
</dbReference>
<dbReference type="EMBL" id="BSXS01011680">
    <property type="protein sequence ID" value="GMF01046.1"/>
    <property type="molecule type" value="Genomic_DNA"/>
</dbReference>
<evidence type="ECO:0000313" key="2">
    <source>
        <dbReference type="Proteomes" id="UP001165064"/>
    </source>
</evidence>
<gene>
    <name evidence="1" type="ORF">Amon02_001115300</name>
</gene>
<sequence length="215" mass="21949">MRVFFGIWAGGDSSNAEGTIQWAGGSTDYSDAPFTMYIKSLVVADYSTGESYSYKDQSGDYTSIEAENGEVNGRVDDANEEFDKYVNGETVSSGSSSSKVHEKNVSDINSSSAVSGSVSQTATGSASASGSASITDSNTKSTDGSSSLASTLSTIVTSSDYKNASGSSGSSDSDSKSDDKSSTAKSVTESNLGQSNVPTAFAGFLSMLLVAASLL</sequence>
<comment type="caution">
    <text evidence="1">The sequence shown here is derived from an EMBL/GenBank/DDBJ whole genome shotgun (WGS) entry which is preliminary data.</text>
</comment>
<proteinExistence type="predicted"/>
<protein>
    <submittedName>
        <fullName evidence="1">Unnamed protein product</fullName>
    </submittedName>
</protein>
<name>A0ACB5U4L6_AMBMO</name>
<accession>A0ACB5U4L6</accession>
<reference evidence="1" key="1">
    <citation type="submission" date="2023-04" db="EMBL/GenBank/DDBJ databases">
        <title>Ambrosiozyma monospora NBRC 10751.</title>
        <authorList>
            <person name="Ichikawa N."/>
            <person name="Sato H."/>
            <person name="Tonouchi N."/>
        </authorList>
    </citation>
    <scope>NUCLEOTIDE SEQUENCE</scope>
    <source>
        <strain evidence="1">NBRC 10751</strain>
    </source>
</reference>
<evidence type="ECO:0000313" key="1">
    <source>
        <dbReference type="EMBL" id="GMF01046.1"/>
    </source>
</evidence>